<dbReference type="InterPro" id="IPR013083">
    <property type="entry name" value="Znf_RING/FYVE/PHD"/>
</dbReference>
<dbReference type="InterPro" id="IPR034732">
    <property type="entry name" value="EPHD"/>
</dbReference>
<comment type="similarity">
    <text evidence="1">Belongs to the JHDM3 histone demethylase family.</text>
</comment>
<dbReference type="CDD" id="cd15571">
    <property type="entry name" value="ePHD"/>
    <property type="match status" value="1"/>
</dbReference>
<dbReference type="EC" id="1.14.11.66" evidence="2"/>
<feature type="domain" description="PHD-type" evidence="10">
    <location>
        <begin position="406"/>
        <end position="502"/>
    </location>
</feature>
<evidence type="ECO:0000259" key="9">
    <source>
        <dbReference type="PROSITE" id="PS51184"/>
    </source>
</evidence>
<feature type="compositionally biased region" description="Basic residues" evidence="7">
    <location>
        <begin position="392"/>
        <end position="401"/>
    </location>
</feature>
<evidence type="ECO:0000256" key="5">
    <source>
        <dbReference type="ARBA" id="ARBA00022833"/>
    </source>
</evidence>
<accession>A0A1E4TGP3</accession>
<evidence type="ECO:0000256" key="3">
    <source>
        <dbReference type="ARBA" id="ARBA00022723"/>
    </source>
</evidence>
<feature type="non-terminal residue" evidence="11">
    <location>
        <position position="1"/>
    </location>
</feature>
<dbReference type="SMART" id="SM00545">
    <property type="entry name" value="JmjN"/>
    <property type="match status" value="1"/>
</dbReference>
<dbReference type="EMBL" id="KV453842">
    <property type="protein sequence ID" value="ODV90883.1"/>
    <property type="molecule type" value="Genomic_DNA"/>
</dbReference>
<feature type="domain" description="JmjC" evidence="9">
    <location>
        <begin position="177"/>
        <end position="339"/>
    </location>
</feature>
<evidence type="ECO:0000256" key="1">
    <source>
        <dbReference type="ARBA" id="ARBA00009711"/>
    </source>
</evidence>
<dbReference type="PANTHER" id="PTHR10694:SF7">
    <property type="entry name" value="[HISTONE H3]-TRIMETHYL-L-LYSINE(9) DEMETHYLASE"/>
    <property type="match status" value="1"/>
</dbReference>
<comment type="catalytic activity">
    <reaction evidence="6">
        <text>N(6),N(6),N(6)-trimethyl-L-lysyl(9)-[histone H3] + 2 2-oxoglutarate + 2 O2 = N(6)-methyl-L-lysyl(9)-[histone H3] + 2 formaldehyde + 2 succinate + 2 CO2</text>
        <dbReference type="Rhea" id="RHEA:60200"/>
        <dbReference type="Rhea" id="RHEA-COMP:15538"/>
        <dbReference type="Rhea" id="RHEA-COMP:15542"/>
        <dbReference type="ChEBI" id="CHEBI:15379"/>
        <dbReference type="ChEBI" id="CHEBI:16526"/>
        <dbReference type="ChEBI" id="CHEBI:16810"/>
        <dbReference type="ChEBI" id="CHEBI:16842"/>
        <dbReference type="ChEBI" id="CHEBI:30031"/>
        <dbReference type="ChEBI" id="CHEBI:61929"/>
        <dbReference type="ChEBI" id="CHEBI:61961"/>
        <dbReference type="EC" id="1.14.11.66"/>
    </reaction>
</comment>
<feature type="region of interest" description="Disordered" evidence="7">
    <location>
        <begin position="359"/>
        <end position="402"/>
    </location>
</feature>
<dbReference type="GO" id="GO:0008270">
    <property type="term" value="F:zinc ion binding"/>
    <property type="evidence" value="ECO:0007669"/>
    <property type="project" value="UniProtKB-KW"/>
</dbReference>
<keyword evidence="5" id="KW-0862">Zinc</keyword>
<evidence type="ECO:0000256" key="2">
    <source>
        <dbReference type="ARBA" id="ARBA00012900"/>
    </source>
</evidence>
<dbReference type="AlphaFoldDB" id="A0A1E4TGP3"/>
<evidence type="ECO:0000313" key="12">
    <source>
        <dbReference type="Proteomes" id="UP000095023"/>
    </source>
</evidence>
<dbReference type="SMART" id="SM00558">
    <property type="entry name" value="JmjC"/>
    <property type="match status" value="1"/>
</dbReference>
<keyword evidence="4" id="KW-0863">Zinc-finger</keyword>
<dbReference type="Proteomes" id="UP000095023">
    <property type="component" value="Unassembled WGS sequence"/>
</dbReference>
<evidence type="ECO:0000259" key="8">
    <source>
        <dbReference type="PROSITE" id="PS51183"/>
    </source>
</evidence>
<dbReference type="Pfam" id="PF02375">
    <property type="entry name" value="JmjN"/>
    <property type="match status" value="1"/>
</dbReference>
<dbReference type="InterPro" id="IPR003347">
    <property type="entry name" value="JmjC_dom"/>
</dbReference>
<dbReference type="PANTHER" id="PTHR10694">
    <property type="entry name" value="LYSINE-SPECIFIC DEMETHYLASE"/>
    <property type="match status" value="1"/>
</dbReference>
<sequence length="502" mass="57441">IDSIMAARRNIAPHHYEGNIPVFQPTLAQFESFNDFVQNIDKYGMESGVVKVIPPDEWKQSLPPLDDRIDSIHINRPIEQHIHGTNGMYRQQNIEKSRNYTLEQWRRTCETLDHQPPAKRGEKRKQIKHDAAEQFDYRFDDSVFTDEYCQDLERTYWKSLTYNAPLYGADMPGSLFDDSVKSWNVAHLDNILDLMDEDLPGVNTAYLYCGMWKSTFAWHLEDMDLYSINYIHFGAPKQWYSIPQADHKKFYDLMKSIWPQEYKHCREFLRHKTFLVSPSIIESHNIRVNKIVHRAGEFMLTYPYGYHAGFNYGYNVAESVNFALESWLDIGLISQKCTCISDSVGINVPRLQRRVNGIESEDEDENSHDDGASALLTPPDSEEGGNSVTTARPKKKTKTAKPTKIPNPCALCPSHIRLETLPVNSKVNVHRGCAQVVPEVTISKDAGSREFVAGFQAIPKLRFSLKCLGCHEKQTGACLQCNDERCNRAYHPTCAIEAGARL</sequence>
<feature type="domain" description="JmjN" evidence="8">
    <location>
        <begin position="20"/>
        <end position="61"/>
    </location>
</feature>
<dbReference type="Gene3D" id="2.60.120.650">
    <property type="entry name" value="Cupin"/>
    <property type="match status" value="1"/>
</dbReference>
<dbReference type="GO" id="GO:0005634">
    <property type="term" value="C:nucleus"/>
    <property type="evidence" value="ECO:0007669"/>
    <property type="project" value="TreeGrafter"/>
</dbReference>
<evidence type="ECO:0000256" key="6">
    <source>
        <dbReference type="ARBA" id="ARBA00049349"/>
    </source>
</evidence>
<dbReference type="OrthoDB" id="9547406at2759"/>
<feature type="non-terminal residue" evidence="11">
    <location>
        <position position="502"/>
    </location>
</feature>
<dbReference type="GO" id="GO:0000785">
    <property type="term" value="C:chromatin"/>
    <property type="evidence" value="ECO:0007669"/>
    <property type="project" value="TreeGrafter"/>
</dbReference>
<dbReference type="PROSITE" id="PS51805">
    <property type="entry name" value="EPHD"/>
    <property type="match status" value="1"/>
</dbReference>
<dbReference type="SUPFAM" id="SSF51197">
    <property type="entry name" value="Clavaminate synthase-like"/>
    <property type="match status" value="1"/>
</dbReference>
<dbReference type="InterPro" id="IPR003349">
    <property type="entry name" value="JmjN"/>
</dbReference>
<evidence type="ECO:0000313" key="11">
    <source>
        <dbReference type="EMBL" id="ODV90883.1"/>
    </source>
</evidence>
<protein>
    <recommendedName>
        <fullName evidence="2">[histone H3]-trimethyl-L-lysine(9) demethylase</fullName>
        <ecNumber evidence="2">1.14.11.66</ecNumber>
    </recommendedName>
</protein>
<evidence type="ECO:0000256" key="4">
    <source>
        <dbReference type="ARBA" id="ARBA00022771"/>
    </source>
</evidence>
<dbReference type="GO" id="GO:0051864">
    <property type="term" value="F:histone H3K36 demethylase activity"/>
    <property type="evidence" value="ECO:0007669"/>
    <property type="project" value="TreeGrafter"/>
</dbReference>
<evidence type="ECO:0000259" key="10">
    <source>
        <dbReference type="PROSITE" id="PS51805"/>
    </source>
</evidence>
<dbReference type="GO" id="GO:0140684">
    <property type="term" value="F:histone H3K9me2/H3K9me3 demethylase activity"/>
    <property type="evidence" value="ECO:0007669"/>
    <property type="project" value="UniProtKB-EC"/>
</dbReference>
<dbReference type="PROSITE" id="PS51184">
    <property type="entry name" value="JMJC"/>
    <property type="match status" value="1"/>
</dbReference>
<keyword evidence="12" id="KW-1185">Reference proteome</keyword>
<keyword evidence="3" id="KW-0479">Metal-binding</keyword>
<dbReference type="Pfam" id="PF13832">
    <property type="entry name" value="zf-HC5HC2H_2"/>
    <property type="match status" value="1"/>
</dbReference>
<reference evidence="12" key="1">
    <citation type="submission" date="2016-02" db="EMBL/GenBank/DDBJ databases">
        <title>Comparative genomics of biotechnologically important yeasts.</title>
        <authorList>
            <consortium name="DOE Joint Genome Institute"/>
            <person name="Riley R."/>
            <person name="Haridas S."/>
            <person name="Wolfe K.H."/>
            <person name="Lopes M.R."/>
            <person name="Hittinger C.T."/>
            <person name="Goker M."/>
            <person name="Salamov A."/>
            <person name="Wisecaver J."/>
            <person name="Long T.M."/>
            <person name="Aerts A.L."/>
            <person name="Barry K."/>
            <person name="Choi C."/>
            <person name="Clum A."/>
            <person name="Coughlan A.Y."/>
            <person name="Deshpande S."/>
            <person name="Douglass A.P."/>
            <person name="Hanson S.J."/>
            <person name="Klenk H.-P."/>
            <person name="Labutti K."/>
            <person name="Lapidus A."/>
            <person name="Lindquist E."/>
            <person name="Lipzen A."/>
            <person name="Meier-Kolthoff J.P."/>
            <person name="Ohm R.A."/>
            <person name="Otillar R.P."/>
            <person name="Pangilinan J."/>
            <person name="Peng Y."/>
            <person name="Rokas A."/>
            <person name="Rosa C.A."/>
            <person name="Scheuner C."/>
            <person name="Sibirny A.A."/>
            <person name="Slot J.C."/>
            <person name="Stielow J.B."/>
            <person name="Sun H."/>
            <person name="Kurtzman C.P."/>
            <person name="Blackwell M."/>
            <person name="Jeffries T.W."/>
            <person name="Grigoriev I.V."/>
        </authorList>
    </citation>
    <scope>NUCLEOTIDE SEQUENCE [LARGE SCALE GENOMIC DNA]</scope>
    <source>
        <strain evidence="12">NRRL Y-17796</strain>
    </source>
</reference>
<dbReference type="PROSITE" id="PS51183">
    <property type="entry name" value="JMJN"/>
    <property type="match status" value="1"/>
</dbReference>
<gene>
    <name evidence="11" type="ORF">CANCADRAFT_18236</name>
</gene>
<organism evidence="11 12">
    <name type="scientific">Tortispora caseinolytica NRRL Y-17796</name>
    <dbReference type="NCBI Taxonomy" id="767744"/>
    <lineage>
        <taxon>Eukaryota</taxon>
        <taxon>Fungi</taxon>
        <taxon>Dikarya</taxon>
        <taxon>Ascomycota</taxon>
        <taxon>Saccharomycotina</taxon>
        <taxon>Trigonopsidomycetes</taxon>
        <taxon>Trigonopsidales</taxon>
        <taxon>Trigonopsidaceae</taxon>
        <taxon>Tortispora</taxon>
    </lineage>
</organism>
<dbReference type="GO" id="GO:0010468">
    <property type="term" value="P:regulation of gene expression"/>
    <property type="evidence" value="ECO:0007669"/>
    <property type="project" value="TreeGrafter"/>
</dbReference>
<dbReference type="Gene3D" id="3.30.40.10">
    <property type="entry name" value="Zinc/RING finger domain, C3HC4 (zinc finger)"/>
    <property type="match status" value="1"/>
</dbReference>
<evidence type="ECO:0000256" key="7">
    <source>
        <dbReference type="SAM" id="MobiDB-lite"/>
    </source>
</evidence>
<proteinExistence type="inferred from homology"/>
<name>A0A1E4TGP3_9ASCO</name>
<dbReference type="Pfam" id="PF02373">
    <property type="entry name" value="JmjC"/>
    <property type="match status" value="1"/>
</dbReference>